<organism evidence="2 3">
    <name type="scientific">Streptomyces clavuligerus</name>
    <dbReference type="NCBI Taxonomy" id="1901"/>
    <lineage>
        <taxon>Bacteria</taxon>
        <taxon>Bacillati</taxon>
        <taxon>Actinomycetota</taxon>
        <taxon>Actinomycetes</taxon>
        <taxon>Kitasatosporales</taxon>
        <taxon>Streptomycetaceae</taxon>
        <taxon>Streptomyces</taxon>
    </lineage>
</organism>
<reference evidence="2 3" key="1">
    <citation type="journal article" date="2010" name="Genome Biol. Evol.">
        <title>The sequence of a 1.8-mb bacterial linear plasmid reveals a rich evolutionary reservoir of secondary metabolic pathways.</title>
        <authorList>
            <person name="Medema M.H."/>
            <person name="Trefzer A."/>
            <person name="Kovalchuk A."/>
            <person name="van den Berg M."/>
            <person name="Mueller U."/>
            <person name="Heijne W."/>
            <person name="Wu L."/>
            <person name="Alam M.T."/>
            <person name="Ronning C.M."/>
            <person name="Nierman W.C."/>
            <person name="Bovenberg R.A.L."/>
            <person name="Breitling R."/>
            <person name="Takano E."/>
        </authorList>
    </citation>
    <scope>NUCLEOTIDE SEQUENCE [LARGE SCALE GENOMIC DNA]</scope>
    <source>
        <strain evidence="3">ATCC 27064 / DSM 738 / JCM 4710 / NBRC 13307 / NCIMB 12785 / NRRL 3585 / VKM Ac-602</strain>
        <plasmid evidence="2">pSCL4</plasmid>
    </source>
</reference>
<dbReference type="Proteomes" id="UP000002357">
    <property type="component" value="Plasmid pSCL4"/>
</dbReference>
<dbReference type="EMBL" id="CM000914">
    <property type="protein sequence ID" value="EFG04747.2"/>
    <property type="molecule type" value="Genomic_DNA"/>
</dbReference>
<geneLocation type="plasmid" evidence="2 3">
    <name>pSCL4</name>
</geneLocation>
<keyword evidence="3" id="KW-1185">Reference proteome</keyword>
<gene>
    <name evidence="2" type="ORF">SCLAV_p1261</name>
</gene>
<evidence type="ECO:0000256" key="1">
    <source>
        <dbReference type="SAM" id="MobiDB-lite"/>
    </source>
</evidence>
<feature type="region of interest" description="Disordered" evidence="1">
    <location>
        <begin position="1"/>
        <end position="34"/>
    </location>
</feature>
<name>D5SLF4_STRCL</name>
<keyword evidence="2" id="KW-0614">Plasmid</keyword>
<sequence>MGDDAVGPPGPGQEPQRRMHRGASGRPYPSDGRVPVNCDWAGGTGGSPCPASFGSRRVQSLPPCCGCFSLSPYFGSRVGSLHQRVESAT</sequence>
<evidence type="ECO:0000313" key="3">
    <source>
        <dbReference type="Proteomes" id="UP000002357"/>
    </source>
</evidence>
<dbReference type="AlphaFoldDB" id="D5SLF4"/>
<evidence type="ECO:0000313" key="2">
    <source>
        <dbReference type="EMBL" id="EFG04747.2"/>
    </source>
</evidence>
<accession>D5SLF4</accession>
<protein>
    <submittedName>
        <fullName evidence="2">Uncharacterized protein</fullName>
    </submittedName>
</protein>
<proteinExistence type="predicted"/>